<evidence type="ECO:0000256" key="8">
    <source>
        <dbReference type="SAM" id="Phobius"/>
    </source>
</evidence>
<dbReference type="SUPFAM" id="SSF81345">
    <property type="entry name" value="ABC transporter involved in vitamin B12 uptake, BtuC"/>
    <property type="match status" value="1"/>
</dbReference>
<dbReference type="Pfam" id="PF01032">
    <property type="entry name" value="FecCD"/>
    <property type="match status" value="1"/>
</dbReference>
<comment type="similarity">
    <text evidence="2">Belongs to the binding-protein-dependent transport system permease family. FecCD subfamily.</text>
</comment>
<dbReference type="GO" id="GO:0033214">
    <property type="term" value="P:siderophore-iron import into cell"/>
    <property type="evidence" value="ECO:0007669"/>
    <property type="project" value="TreeGrafter"/>
</dbReference>
<evidence type="ECO:0000256" key="5">
    <source>
        <dbReference type="ARBA" id="ARBA00022692"/>
    </source>
</evidence>
<dbReference type="PANTHER" id="PTHR30472:SF1">
    <property type="entry name" value="FE(3+) DICITRATE TRANSPORT SYSTEM PERMEASE PROTEIN FECC-RELATED"/>
    <property type="match status" value="1"/>
</dbReference>
<proteinExistence type="inferred from homology"/>
<feature type="transmembrane region" description="Helical" evidence="8">
    <location>
        <begin position="98"/>
        <end position="119"/>
    </location>
</feature>
<dbReference type="CDD" id="cd06550">
    <property type="entry name" value="TM_ABC_iron-siderophores_like"/>
    <property type="match status" value="1"/>
</dbReference>
<evidence type="ECO:0000256" key="2">
    <source>
        <dbReference type="ARBA" id="ARBA00007935"/>
    </source>
</evidence>
<evidence type="ECO:0000256" key="4">
    <source>
        <dbReference type="ARBA" id="ARBA00022475"/>
    </source>
</evidence>
<dbReference type="FunFam" id="1.10.3470.10:FF:000001">
    <property type="entry name" value="Vitamin B12 ABC transporter permease BtuC"/>
    <property type="match status" value="1"/>
</dbReference>
<evidence type="ECO:0000256" key="1">
    <source>
        <dbReference type="ARBA" id="ARBA00004651"/>
    </source>
</evidence>
<dbReference type="AlphaFoldDB" id="A0AAU7KLJ6"/>
<feature type="transmembrane region" description="Helical" evidence="8">
    <location>
        <begin position="314"/>
        <end position="332"/>
    </location>
</feature>
<keyword evidence="6 8" id="KW-1133">Transmembrane helix</keyword>
<keyword evidence="3" id="KW-0813">Transport</keyword>
<sequence>MKARPLAPGRPRHSRPTGVYLLLAALAASVMMSVVIGARPTDLTALMGLLDGRIDSIDEAAIASRLPRTLLALLAGAALAVAGATMQGLTRNPLADPGLLGVNAGAALAVVIGIAWFDMQQASGYIWVAIAGAGASALLVYLVANLGRGGATPLRLALSGAVVTAALTSLTSAVILPRTDIAGLIHSWLIGGVGGATLDRITPVLPFLALGIAASLLAARKLNLMALGDEAATGLGERVALARALAAVGAILLCGATTAACGPIGFVGLVVPHALRLLVGADYRRLLPLCALGGALLVILADTLGRVLVRPAELDVGIVTALLGGPVFIWIVRRHTLRSL</sequence>
<gene>
    <name evidence="9" type="ORF">NFG58_06425</name>
</gene>
<feature type="transmembrane region" description="Helical" evidence="8">
    <location>
        <begin position="286"/>
        <end position="308"/>
    </location>
</feature>
<keyword evidence="7 8" id="KW-0472">Membrane</keyword>
<comment type="subcellular location">
    <subcellularLocation>
        <location evidence="1">Cell membrane</location>
        <topology evidence="1">Multi-pass membrane protein</topology>
    </subcellularLocation>
</comment>
<evidence type="ECO:0000256" key="7">
    <source>
        <dbReference type="ARBA" id="ARBA00023136"/>
    </source>
</evidence>
<protein>
    <submittedName>
        <fullName evidence="9">Iron ABC transporter permease</fullName>
    </submittedName>
</protein>
<feature type="transmembrane region" description="Helical" evidence="8">
    <location>
        <begin position="205"/>
        <end position="224"/>
    </location>
</feature>
<feature type="transmembrane region" description="Helical" evidence="8">
    <location>
        <begin position="156"/>
        <end position="175"/>
    </location>
</feature>
<keyword evidence="5 8" id="KW-0812">Transmembrane</keyword>
<dbReference type="GO" id="GO:0022857">
    <property type="term" value="F:transmembrane transporter activity"/>
    <property type="evidence" value="ECO:0007669"/>
    <property type="project" value="InterPro"/>
</dbReference>
<evidence type="ECO:0000256" key="6">
    <source>
        <dbReference type="ARBA" id="ARBA00022989"/>
    </source>
</evidence>
<organism evidence="9">
    <name type="scientific">Halomonas sp. RT37</name>
    <dbReference type="NCBI Taxonomy" id="2950872"/>
    <lineage>
        <taxon>Bacteria</taxon>
        <taxon>Pseudomonadati</taxon>
        <taxon>Pseudomonadota</taxon>
        <taxon>Gammaproteobacteria</taxon>
        <taxon>Oceanospirillales</taxon>
        <taxon>Halomonadaceae</taxon>
        <taxon>Halomonas</taxon>
    </lineage>
</organism>
<evidence type="ECO:0000313" key="9">
    <source>
        <dbReference type="EMBL" id="XBO72337.1"/>
    </source>
</evidence>
<feature type="transmembrane region" description="Helical" evidence="8">
    <location>
        <begin position="125"/>
        <end position="144"/>
    </location>
</feature>
<dbReference type="PANTHER" id="PTHR30472">
    <property type="entry name" value="FERRIC ENTEROBACTIN TRANSPORT SYSTEM PERMEASE PROTEIN"/>
    <property type="match status" value="1"/>
</dbReference>
<feature type="transmembrane region" description="Helical" evidence="8">
    <location>
        <begin position="69"/>
        <end position="86"/>
    </location>
</feature>
<dbReference type="InterPro" id="IPR037294">
    <property type="entry name" value="ABC_BtuC-like"/>
</dbReference>
<name>A0AAU7KLJ6_9GAMM</name>
<accession>A0AAU7KLJ6</accession>
<evidence type="ECO:0000256" key="3">
    <source>
        <dbReference type="ARBA" id="ARBA00022448"/>
    </source>
</evidence>
<keyword evidence="4" id="KW-1003">Cell membrane</keyword>
<reference evidence="9" key="1">
    <citation type="submission" date="2022-06" db="EMBL/GenBank/DDBJ databases">
        <title>A novel DMS-producing enzyme.</title>
        <authorList>
            <person name="Zhang Y."/>
        </authorList>
    </citation>
    <scope>NUCLEOTIDE SEQUENCE</scope>
    <source>
        <strain evidence="9">RT37</strain>
    </source>
</reference>
<dbReference type="GO" id="GO:0005886">
    <property type="term" value="C:plasma membrane"/>
    <property type="evidence" value="ECO:0007669"/>
    <property type="project" value="UniProtKB-SubCell"/>
</dbReference>
<dbReference type="Gene3D" id="1.10.3470.10">
    <property type="entry name" value="ABC transporter involved in vitamin B12 uptake, BtuC"/>
    <property type="match status" value="1"/>
</dbReference>
<dbReference type="EMBL" id="CP098827">
    <property type="protein sequence ID" value="XBO72337.1"/>
    <property type="molecule type" value="Genomic_DNA"/>
</dbReference>
<dbReference type="RefSeq" id="WP_348815677.1">
    <property type="nucleotide sequence ID" value="NZ_CP098827.1"/>
</dbReference>
<feature type="transmembrane region" description="Helical" evidence="8">
    <location>
        <begin position="244"/>
        <end position="274"/>
    </location>
</feature>
<dbReference type="InterPro" id="IPR000522">
    <property type="entry name" value="ABC_transptr_permease_BtuC"/>
</dbReference>